<reference evidence="1" key="1">
    <citation type="submission" date="2016-08" db="EMBL/GenBank/DDBJ databases">
        <authorList>
            <person name="Ngugi D.K."/>
            <person name="Miyake S."/>
            <person name="Stingl U."/>
        </authorList>
    </citation>
    <scope>NUCLEOTIDE SEQUENCE</scope>
    <source>
        <strain evidence="1">SCG-B11WGA-EpuloA1</strain>
    </source>
</reference>
<sequence length="221" mass="24481">MKKEKTFHDKIHLVGRTTSIICILGFSAVGISICQSLDIWPSIPATITATISIFTYALLIGIVEFFVWLPRIGPGATYLSFITGNISNMKIPSMEAVFNIIEVEEGSEKKEVLCIFITAVASLLVIVLLTIIILFSGVFQPILSWPPIQPAFSYVSPAIFGILAYSAFRYRPILSIFTFLGVCIAIYIRLPMAYMAFFGVIIGICLLFINLSIKKILVKRS</sequence>
<dbReference type="Proteomes" id="UP000188605">
    <property type="component" value="Unassembled WGS sequence"/>
</dbReference>
<evidence type="ECO:0000313" key="2">
    <source>
        <dbReference type="Proteomes" id="UP000188605"/>
    </source>
</evidence>
<protein>
    <submittedName>
        <fullName evidence="1">Uncharacterized protein</fullName>
    </submittedName>
</protein>
<proteinExistence type="predicted"/>
<name>A0ACC8XGY9_9FIRM</name>
<accession>A0ACC8XGY9</accession>
<gene>
    <name evidence="1" type="ORF">AN396_01605</name>
</gene>
<evidence type="ECO:0000313" key="1">
    <source>
        <dbReference type="EMBL" id="ONI42951.1"/>
    </source>
</evidence>
<organism evidence="1 2">
    <name type="scientific">Candidatus Epulonipiscium fishelsonii</name>
    <dbReference type="NCBI Taxonomy" id="77094"/>
    <lineage>
        <taxon>Bacteria</taxon>
        <taxon>Bacillati</taxon>
        <taxon>Bacillota</taxon>
        <taxon>Clostridia</taxon>
        <taxon>Lachnospirales</taxon>
        <taxon>Lachnospiraceae</taxon>
        <taxon>Candidatus Epulonipiscium</taxon>
    </lineage>
</organism>
<dbReference type="EMBL" id="LJDB01000002">
    <property type="protein sequence ID" value="ONI42951.1"/>
    <property type="molecule type" value="Genomic_DNA"/>
</dbReference>
<keyword evidence="2" id="KW-1185">Reference proteome</keyword>
<comment type="caution">
    <text evidence="1">The sequence shown here is derived from an EMBL/GenBank/DDBJ whole genome shotgun (WGS) entry which is preliminary data.</text>
</comment>